<evidence type="ECO:0000313" key="6">
    <source>
        <dbReference type="EMBL" id="KRM95017.1"/>
    </source>
</evidence>
<feature type="active site" evidence="3">
    <location>
        <position position="134"/>
    </location>
</feature>
<dbReference type="Proteomes" id="UP000051638">
    <property type="component" value="Unassembled WGS sequence"/>
</dbReference>
<evidence type="ECO:0000259" key="5">
    <source>
        <dbReference type="Pfam" id="PF00849"/>
    </source>
</evidence>
<dbReference type="InterPro" id="IPR006224">
    <property type="entry name" value="PsdUridine_synth_RluA-like_CS"/>
</dbReference>
<evidence type="ECO:0000256" key="2">
    <source>
        <dbReference type="ARBA" id="ARBA00010876"/>
    </source>
</evidence>
<feature type="domain" description="Pseudouridine synthase RsuA/RluA-like" evidence="5">
    <location>
        <begin position="86"/>
        <end position="237"/>
    </location>
</feature>
<dbReference type="InterPro" id="IPR006145">
    <property type="entry name" value="PsdUridine_synth_RsuA/RluA"/>
</dbReference>
<dbReference type="Gene3D" id="3.30.2350.10">
    <property type="entry name" value="Pseudouridine synthase"/>
    <property type="match status" value="1"/>
</dbReference>
<evidence type="ECO:0000256" key="4">
    <source>
        <dbReference type="RuleBase" id="RU362028"/>
    </source>
</evidence>
<dbReference type="STRING" id="1423796.FC24_GL002279"/>
<sequence>MIFNWQYLGDSKQSVRKFLQQRGMSRTLLKKIKFYGGQLQVAKMPVTVKTMLRPGQTLTVKLPPEPAQAPLTPSGTPLQILWEDAHFLIIDKPAQVASLPAHAHPLDSMAQRVLGYYQRQGYTNQVIHLVTRLDRGTSGVMLFAKHAFAHTLLAQQLQTGRLKKNYLAIVRGHLASQHNRLTWPIKRAPHSFIKRTTAVGGRTALTEYWQVSQLPTATLVRIHLHTGRTHQIRVHFATIGHPLLGDQLYAGPKVGGLSRPALHCAQLKFYHPFLKRTLTINSPLPTDLQQLLRFETK</sequence>
<name>A0A0R2D348_9LACO</name>
<accession>A0A0R2D348</accession>
<comment type="caution">
    <text evidence="6">The sequence shown here is derived from an EMBL/GenBank/DDBJ whole genome shotgun (WGS) entry which is preliminary data.</text>
</comment>
<dbReference type="InterPro" id="IPR050188">
    <property type="entry name" value="RluA_PseudoU_synthase"/>
</dbReference>
<dbReference type="GO" id="GO:0003723">
    <property type="term" value="F:RNA binding"/>
    <property type="evidence" value="ECO:0007669"/>
    <property type="project" value="InterPro"/>
</dbReference>
<dbReference type="InterPro" id="IPR020103">
    <property type="entry name" value="PsdUridine_synth_cat_dom_sf"/>
</dbReference>
<proteinExistence type="inferred from homology"/>
<protein>
    <recommendedName>
        <fullName evidence="4">Pseudouridine synthase</fullName>
        <ecNumber evidence="4">5.4.99.-</ecNumber>
    </recommendedName>
</protein>
<dbReference type="AlphaFoldDB" id="A0A0R2D348"/>
<keyword evidence="4" id="KW-0413">Isomerase</keyword>
<dbReference type="InterPro" id="IPR006225">
    <property type="entry name" value="PsdUridine_synth_RluC/D"/>
</dbReference>
<comment type="function">
    <text evidence="4">Responsible for synthesis of pseudouridine from uracil.</text>
</comment>
<dbReference type="GO" id="GO:0000455">
    <property type="term" value="P:enzyme-directed rRNA pseudouridine synthesis"/>
    <property type="evidence" value="ECO:0007669"/>
    <property type="project" value="TreeGrafter"/>
</dbReference>
<comment type="similarity">
    <text evidence="2 4">Belongs to the pseudouridine synthase RluA family.</text>
</comment>
<dbReference type="PATRIC" id="fig|1423796.3.peg.2313"/>
<dbReference type="EC" id="5.4.99.-" evidence="4"/>
<comment type="catalytic activity">
    <reaction evidence="1 4">
        <text>a uridine in RNA = a pseudouridine in RNA</text>
        <dbReference type="Rhea" id="RHEA:48348"/>
        <dbReference type="Rhea" id="RHEA-COMP:12068"/>
        <dbReference type="Rhea" id="RHEA-COMP:12069"/>
        <dbReference type="ChEBI" id="CHEBI:65314"/>
        <dbReference type="ChEBI" id="CHEBI:65315"/>
    </reaction>
</comment>
<dbReference type="SUPFAM" id="SSF55120">
    <property type="entry name" value="Pseudouridine synthase"/>
    <property type="match status" value="1"/>
</dbReference>
<dbReference type="GO" id="GO:0009982">
    <property type="term" value="F:pseudouridine synthase activity"/>
    <property type="evidence" value="ECO:0007669"/>
    <property type="project" value="InterPro"/>
</dbReference>
<evidence type="ECO:0000313" key="7">
    <source>
        <dbReference type="Proteomes" id="UP000051638"/>
    </source>
</evidence>
<dbReference type="PANTHER" id="PTHR21600">
    <property type="entry name" value="MITOCHONDRIAL RNA PSEUDOURIDINE SYNTHASE"/>
    <property type="match status" value="1"/>
</dbReference>
<gene>
    <name evidence="6" type="ORF">FC24_GL002279</name>
</gene>
<dbReference type="CDD" id="cd02869">
    <property type="entry name" value="PseudoU_synth_RluA_like"/>
    <property type="match status" value="1"/>
</dbReference>
<dbReference type="PANTHER" id="PTHR21600:SF35">
    <property type="entry name" value="PSEUDOURIDINE SYNTHASE"/>
    <property type="match status" value="1"/>
</dbReference>
<dbReference type="Pfam" id="PF00849">
    <property type="entry name" value="PseudoU_synth_2"/>
    <property type="match status" value="1"/>
</dbReference>
<reference evidence="6 7" key="1">
    <citation type="journal article" date="2015" name="Genome Announc.">
        <title>Expanding the biotechnology potential of lactobacilli through comparative genomics of 213 strains and associated genera.</title>
        <authorList>
            <person name="Sun Z."/>
            <person name="Harris H.M."/>
            <person name="McCann A."/>
            <person name="Guo C."/>
            <person name="Argimon S."/>
            <person name="Zhang W."/>
            <person name="Yang X."/>
            <person name="Jeffery I.B."/>
            <person name="Cooney J.C."/>
            <person name="Kagawa T.F."/>
            <person name="Liu W."/>
            <person name="Song Y."/>
            <person name="Salvetti E."/>
            <person name="Wrobel A."/>
            <person name="Rasinkangas P."/>
            <person name="Parkhill J."/>
            <person name="Rea M.C."/>
            <person name="O'Sullivan O."/>
            <person name="Ritari J."/>
            <person name="Douillard F.P."/>
            <person name="Paul Ross R."/>
            <person name="Yang R."/>
            <person name="Briner A.E."/>
            <person name="Felis G.E."/>
            <person name="de Vos W.M."/>
            <person name="Barrangou R."/>
            <person name="Klaenhammer T.R."/>
            <person name="Caufield P.W."/>
            <person name="Cui Y."/>
            <person name="Zhang H."/>
            <person name="O'Toole P.W."/>
        </authorList>
    </citation>
    <scope>NUCLEOTIDE SEQUENCE [LARGE SCALE GENOMIC DNA]</scope>
    <source>
        <strain evidence="6 7">DSM 20253</strain>
    </source>
</reference>
<dbReference type="EMBL" id="AYYI01000076">
    <property type="protein sequence ID" value="KRM95017.1"/>
    <property type="molecule type" value="Genomic_DNA"/>
</dbReference>
<keyword evidence="7" id="KW-1185">Reference proteome</keyword>
<dbReference type="NCBIfam" id="TIGR00005">
    <property type="entry name" value="rluA_subfam"/>
    <property type="match status" value="1"/>
</dbReference>
<evidence type="ECO:0000256" key="3">
    <source>
        <dbReference type="PIRSR" id="PIRSR606225-1"/>
    </source>
</evidence>
<dbReference type="GO" id="GO:0140098">
    <property type="term" value="F:catalytic activity, acting on RNA"/>
    <property type="evidence" value="ECO:0007669"/>
    <property type="project" value="UniProtKB-ARBA"/>
</dbReference>
<evidence type="ECO:0000256" key="1">
    <source>
        <dbReference type="ARBA" id="ARBA00000073"/>
    </source>
</evidence>
<dbReference type="PROSITE" id="PS01129">
    <property type="entry name" value="PSI_RLU"/>
    <property type="match status" value="1"/>
</dbReference>
<organism evidence="6 7">
    <name type="scientific">Loigolactobacillus rennini DSM 20253</name>
    <dbReference type="NCBI Taxonomy" id="1423796"/>
    <lineage>
        <taxon>Bacteria</taxon>
        <taxon>Bacillati</taxon>
        <taxon>Bacillota</taxon>
        <taxon>Bacilli</taxon>
        <taxon>Lactobacillales</taxon>
        <taxon>Lactobacillaceae</taxon>
        <taxon>Loigolactobacillus</taxon>
    </lineage>
</organism>
<dbReference type="OrthoDB" id="9807829at2"/>